<dbReference type="PANTHER" id="PTHR46185">
    <property type="entry name" value="GLUTAREDOXIN-1"/>
    <property type="match status" value="1"/>
</dbReference>
<dbReference type="Gene3D" id="3.40.30.10">
    <property type="entry name" value="Glutaredoxin"/>
    <property type="match status" value="1"/>
</dbReference>
<sequence length="101" mass="11348">MADRFVRSQIREHSVTLFVTSGCPYSRNALEMLKSYSFVPDGLRVVDITAREDVQSYIQQRTGQRSAPHVFIGKYCIGGFSDLQSISCDLPRMVQQIGALC</sequence>
<keyword evidence="2" id="KW-0249">Electron transport</keyword>
<comment type="caution">
    <text evidence="4">The sequence shown here is derived from an EMBL/GenBank/DDBJ whole genome shotgun (WGS) entry which is preliminary data.</text>
</comment>
<evidence type="ECO:0000259" key="3">
    <source>
        <dbReference type="Pfam" id="PF00462"/>
    </source>
</evidence>
<gene>
    <name evidence="4" type="primary">Glrx</name>
    <name evidence="4" type="ORF">ATLROG_R11654</name>
</gene>
<evidence type="ECO:0000256" key="2">
    <source>
        <dbReference type="ARBA" id="ARBA00022982"/>
    </source>
</evidence>
<evidence type="ECO:0000256" key="1">
    <source>
        <dbReference type="ARBA" id="ARBA00022448"/>
    </source>
</evidence>
<dbReference type="Pfam" id="PF00462">
    <property type="entry name" value="Glutaredoxin"/>
    <property type="match status" value="1"/>
</dbReference>
<dbReference type="GO" id="GO:0005739">
    <property type="term" value="C:mitochondrion"/>
    <property type="evidence" value="ECO:0007669"/>
    <property type="project" value="TreeGrafter"/>
</dbReference>
<dbReference type="PROSITE" id="PS51257">
    <property type="entry name" value="PROKAR_LIPOPROTEIN"/>
    <property type="match status" value="1"/>
</dbReference>
<dbReference type="PANTHER" id="PTHR46185:SF1">
    <property type="entry name" value="GLUTAREDOXIN-1"/>
    <property type="match status" value="1"/>
</dbReference>
<dbReference type="GO" id="GO:0015038">
    <property type="term" value="F:glutathione disulfide oxidoreductase activity"/>
    <property type="evidence" value="ECO:0007669"/>
    <property type="project" value="TreeGrafter"/>
</dbReference>
<feature type="non-terminal residue" evidence="4">
    <location>
        <position position="101"/>
    </location>
</feature>
<dbReference type="InterPro" id="IPR002109">
    <property type="entry name" value="Glutaredoxin"/>
</dbReference>
<dbReference type="Proteomes" id="UP000518911">
    <property type="component" value="Unassembled WGS sequence"/>
</dbReference>
<dbReference type="InterPro" id="IPR047185">
    <property type="entry name" value="GLRX1"/>
</dbReference>
<evidence type="ECO:0000313" key="5">
    <source>
        <dbReference type="Proteomes" id="UP000518911"/>
    </source>
</evidence>
<dbReference type="EMBL" id="VZUJ01038898">
    <property type="protein sequence ID" value="NXV71869.1"/>
    <property type="molecule type" value="Genomic_DNA"/>
</dbReference>
<organism evidence="4 5">
    <name type="scientific">Atlantisia rogersi</name>
    <name type="common">Inaccessible Island rail</name>
    <dbReference type="NCBI Taxonomy" id="2478892"/>
    <lineage>
        <taxon>Eukaryota</taxon>
        <taxon>Metazoa</taxon>
        <taxon>Chordata</taxon>
        <taxon>Craniata</taxon>
        <taxon>Vertebrata</taxon>
        <taxon>Euteleostomi</taxon>
        <taxon>Archelosauria</taxon>
        <taxon>Archosauria</taxon>
        <taxon>Dinosauria</taxon>
        <taxon>Saurischia</taxon>
        <taxon>Theropoda</taxon>
        <taxon>Coelurosauria</taxon>
        <taxon>Aves</taxon>
        <taxon>Neognathae</taxon>
        <taxon>Neoaves</taxon>
        <taxon>Gruiformes</taxon>
        <taxon>Rallidae</taxon>
        <taxon>Atlantisia</taxon>
    </lineage>
</organism>
<proteinExistence type="predicted"/>
<name>A0A7L3W841_9GRUI</name>
<dbReference type="AlphaFoldDB" id="A0A7L3W841"/>
<dbReference type="OrthoDB" id="418495at2759"/>
<reference evidence="4 5" key="1">
    <citation type="submission" date="2019-09" db="EMBL/GenBank/DDBJ databases">
        <title>Bird 10,000 Genomes (B10K) Project - Family phase.</title>
        <authorList>
            <person name="Zhang G."/>
        </authorList>
    </citation>
    <scope>NUCLEOTIDE SEQUENCE [LARGE SCALE GENOMIC DNA]</scope>
    <source>
        <strain evidence="4">OUT-0055</strain>
        <tissue evidence="4">Blood</tissue>
    </source>
</reference>
<accession>A0A7L3W841</accession>
<protein>
    <submittedName>
        <fullName evidence="4">GLRX1 protein</fullName>
    </submittedName>
</protein>
<keyword evidence="5" id="KW-1185">Reference proteome</keyword>
<dbReference type="PRINTS" id="PR00160">
    <property type="entry name" value="GLUTAREDOXIN"/>
</dbReference>
<dbReference type="PROSITE" id="PS51354">
    <property type="entry name" value="GLUTAREDOXIN_2"/>
    <property type="match status" value="1"/>
</dbReference>
<feature type="non-terminal residue" evidence="4">
    <location>
        <position position="1"/>
    </location>
</feature>
<keyword evidence="1" id="KW-0813">Transport</keyword>
<dbReference type="InterPro" id="IPR036249">
    <property type="entry name" value="Thioredoxin-like_sf"/>
</dbReference>
<dbReference type="SUPFAM" id="SSF52833">
    <property type="entry name" value="Thioredoxin-like"/>
    <property type="match status" value="1"/>
</dbReference>
<feature type="domain" description="Glutaredoxin" evidence="3">
    <location>
        <begin position="15"/>
        <end position="74"/>
    </location>
</feature>
<evidence type="ECO:0000313" key="4">
    <source>
        <dbReference type="EMBL" id="NXV71869.1"/>
    </source>
</evidence>
<dbReference type="InterPro" id="IPR014025">
    <property type="entry name" value="Glutaredoxin_subgr"/>
</dbReference>